<name>A0A5C3KG75_COPMA</name>
<proteinExistence type="predicted"/>
<gene>
    <name evidence="1" type="ORF">FA15DRAFT_709246</name>
</gene>
<accession>A0A5C3KG75</accession>
<dbReference type="Proteomes" id="UP000307440">
    <property type="component" value="Unassembled WGS sequence"/>
</dbReference>
<evidence type="ECO:0000313" key="1">
    <source>
        <dbReference type="EMBL" id="TFK19156.1"/>
    </source>
</evidence>
<keyword evidence="2" id="KW-1185">Reference proteome</keyword>
<sequence>MKVSQLPSDVLYLIFDEVIHSGPKELLAPEAQTSIVLGQVCKSFRGALDEYAILSTHIEAEPSAYSTDNMHYLNDMETADNNQTMNNFERRVNLANIHLDRTRDAVITVILKRSHGAVPSSGDTYRFLTESQLWERRKQWKRLELSFCDISHDNSKVDLNLNELFAKEKEFSQLETIVLDIYSDSSKPWLGMAAQLTKAAKAEGSQFKRLSLSLEDSKVTSYRNITKQEPDWAPLTHVSLSGAAFSSWTLLDTTRLLCSASKLQWASFPHRGVLPDDVEAHAFPLLAIESNSLEYLEMEVPVDDPRTIPFFTKLKAPRLEYARLTYTKADAVVLNDLAAANFNAALFASLSHFGVALKVLELDFEGRDLVGHGNMSLVTFNTLLAISSMTPGLIELRITKNKYTPRRRGQLRVSNETMSTITGSQFLEALTPKDGTPVVNWTLLQFLHWDYHCTEELSDTALYEFIRRRALSDQTAALKEVGFRIYNREGTSSSSNGVPTDILSSGTKLDIRYGDKEYGDPEFTTGKVARYDFLDNSLHVPSLL</sequence>
<dbReference type="AlphaFoldDB" id="A0A5C3KG75"/>
<evidence type="ECO:0000313" key="2">
    <source>
        <dbReference type="Proteomes" id="UP000307440"/>
    </source>
</evidence>
<reference evidence="1 2" key="1">
    <citation type="journal article" date="2019" name="Nat. Ecol. Evol.">
        <title>Megaphylogeny resolves global patterns of mushroom evolution.</title>
        <authorList>
            <person name="Varga T."/>
            <person name="Krizsan K."/>
            <person name="Foldi C."/>
            <person name="Dima B."/>
            <person name="Sanchez-Garcia M."/>
            <person name="Sanchez-Ramirez S."/>
            <person name="Szollosi G.J."/>
            <person name="Szarkandi J.G."/>
            <person name="Papp V."/>
            <person name="Albert L."/>
            <person name="Andreopoulos W."/>
            <person name="Angelini C."/>
            <person name="Antonin V."/>
            <person name="Barry K.W."/>
            <person name="Bougher N.L."/>
            <person name="Buchanan P."/>
            <person name="Buyck B."/>
            <person name="Bense V."/>
            <person name="Catcheside P."/>
            <person name="Chovatia M."/>
            <person name="Cooper J."/>
            <person name="Damon W."/>
            <person name="Desjardin D."/>
            <person name="Finy P."/>
            <person name="Geml J."/>
            <person name="Haridas S."/>
            <person name="Hughes K."/>
            <person name="Justo A."/>
            <person name="Karasinski D."/>
            <person name="Kautmanova I."/>
            <person name="Kiss B."/>
            <person name="Kocsube S."/>
            <person name="Kotiranta H."/>
            <person name="LaButti K.M."/>
            <person name="Lechner B.E."/>
            <person name="Liimatainen K."/>
            <person name="Lipzen A."/>
            <person name="Lukacs Z."/>
            <person name="Mihaltcheva S."/>
            <person name="Morgado L.N."/>
            <person name="Niskanen T."/>
            <person name="Noordeloos M.E."/>
            <person name="Ohm R.A."/>
            <person name="Ortiz-Santana B."/>
            <person name="Ovrebo C."/>
            <person name="Racz N."/>
            <person name="Riley R."/>
            <person name="Savchenko A."/>
            <person name="Shiryaev A."/>
            <person name="Soop K."/>
            <person name="Spirin V."/>
            <person name="Szebenyi C."/>
            <person name="Tomsovsky M."/>
            <person name="Tulloss R.E."/>
            <person name="Uehling J."/>
            <person name="Grigoriev I.V."/>
            <person name="Vagvolgyi C."/>
            <person name="Papp T."/>
            <person name="Martin F.M."/>
            <person name="Miettinen O."/>
            <person name="Hibbett D.S."/>
            <person name="Nagy L.G."/>
        </authorList>
    </citation>
    <scope>NUCLEOTIDE SEQUENCE [LARGE SCALE GENOMIC DNA]</scope>
    <source>
        <strain evidence="1 2">CBS 121175</strain>
    </source>
</reference>
<dbReference type="EMBL" id="ML210357">
    <property type="protein sequence ID" value="TFK19156.1"/>
    <property type="molecule type" value="Genomic_DNA"/>
</dbReference>
<organism evidence="1 2">
    <name type="scientific">Coprinopsis marcescibilis</name>
    <name type="common">Agaric fungus</name>
    <name type="synonym">Psathyrella marcescibilis</name>
    <dbReference type="NCBI Taxonomy" id="230819"/>
    <lineage>
        <taxon>Eukaryota</taxon>
        <taxon>Fungi</taxon>
        <taxon>Dikarya</taxon>
        <taxon>Basidiomycota</taxon>
        <taxon>Agaricomycotina</taxon>
        <taxon>Agaricomycetes</taxon>
        <taxon>Agaricomycetidae</taxon>
        <taxon>Agaricales</taxon>
        <taxon>Agaricineae</taxon>
        <taxon>Psathyrellaceae</taxon>
        <taxon>Coprinopsis</taxon>
    </lineage>
</organism>
<protein>
    <submittedName>
        <fullName evidence="1">Uncharacterized protein</fullName>
    </submittedName>
</protein>